<accession>A0AAW1RH70</accession>
<keyword evidence="1" id="KW-0378">Hydrolase</keyword>
<feature type="domain" description="Serine aminopeptidase S33" evidence="3">
    <location>
        <begin position="61"/>
        <end position="294"/>
    </location>
</feature>
<dbReference type="AlphaFoldDB" id="A0AAW1RH70"/>
<organism evidence="4 5">
    <name type="scientific">Elliptochloris bilobata</name>
    <dbReference type="NCBI Taxonomy" id="381761"/>
    <lineage>
        <taxon>Eukaryota</taxon>
        <taxon>Viridiplantae</taxon>
        <taxon>Chlorophyta</taxon>
        <taxon>core chlorophytes</taxon>
        <taxon>Trebouxiophyceae</taxon>
        <taxon>Trebouxiophyceae incertae sedis</taxon>
        <taxon>Elliptochloris clade</taxon>
        <taxon>Elliptochloris</taxon>
    </lineage>
</organism>
<dbReference type="PANTHER" id="PTHR22946">
    <property type="entry name" value="DIENELACTONE HYDROLASE DOMAIN-CONTAINING PROTEIN-RELATED"/>
    <property type="match status" value="1"/>
</dbReference>
<evidence type="ECO:0000313" key="5">
    <source>
        <dbReference type="Proteomes" id="UP001445335"/>
    </source>
</evidence>
<gene>
    <name evidence="4" type="ORF">WJX81_007276</name>
</gene>
<dbReference type="GO" id="GO:0016788">
    <property type="term" value="F:hydrolase activity, acting on ester bonds"/>
    <property type="evidence" value="ECO:0007669"/>
    <property type="project" value="UniProtKB-ARBA"/>
</dbReference>
<proteinExistence type="predicted"/>
<dbReference type="SUPFAM" id="SSF53474">
    <property type="entry name" value="alpha/beta-Hydrolases"/>
    <property type="match status" value="1"/>
</dbReference>
<dbReference type="InterPro" id="IPR029058">
    <property type="entry name" value="AB_hydrolase_fold"/>
</dbReference>
<evidence type="ECO:0000256" key="2">
    <source>
        <dbReference type="SAM" id="MobiDB-lite"/>
    </source>
</evidence>
<evidence type="ECO:0000256" key="1">
    <source>
        <dbReference type="ARBA" id="ARBA00022801"/>
    </source>
</evidence>
<comment type="caution">
    <text evidence="4">The sequence shown here is derived from an EMBL/GenBank/DDBJ whole genome shotgun (WGS) entry which is preliminary data.</text>
</comment>
<evidence type="ECO:0000259" key="3">
    <source>
        <dbReference type="Pfam" id="PF12146"/>
    </source>
</evidence>
<evidence type="ECO:0000313" key="4">
    <source>
        <dbReference type="EMBL" id="KAK9832851.1"/>
    </source>
</evidence>
<dbReference type="PANTHER" id="PTHR22946:SF9">
    <property type="entry name" value="POLYKETIDE TRANSFERASE AF380"/>
    <property type="match status" value="1"/>
</dbReference>
<dbReference type="EMBL" id="JALJOU010000038">
    <property type="protein sequence ID" value="KAK9832851.1"/>
    <property type="molecule type" value="Genomic_DNA"/>
</dbReference>
<dbReference type="Gene3D" id="3.40.50.1820">
    <property type="entry name" value="alpha/beta hydrolase"/>
    <property type="match status" value="2"/>
</dbReference>
<dbReference type="InterPro" id="IPR050261">
    <property type="entry name" value="FrsA_esterase"/>
</dbReference>
<dbReference type="Pfam" id="PF12146">
    <property type="entry name" value="Hydrolase_4"/>
    <property type="match status" value="1"/>
</dbReference>
<dbReference type="InterPro" id="IPR022742">
    <property type="entry name" value="Hydrolase_4"/>
</dbReference>
<reference evidence="4 5" key="1">
    <citation type="journal article" date="2024" name="Nat. Commun.">
        <title>Phylogenomics reveals the evolutionary origins of lichenization in chlorophyte algae.</title>
        <authorList>
            <person name="Puginier C."/>
            <person name="Libourel C."/>
            <person name="Otte J."/>
            <person name="Skaloud P."/>
            <person name="Haon M."/>
            <person name="Grisel S."/>
            <person name="Petersen M."/>
            <person name="Berrin J.G."/>
            <person name="Delaux P.M."/>
            <person name="Dal Grande F."/>
            <person name="Keller J."/>
        </authorList>
    </citation>
    <scope>NUCLEOTIDE SEQUENCE [LARGE SCALE GENOMIC DNA]</scope>
    <source>
        <strain evidence="4 5">SAG 245.80</strain>
    </source>
</reference>
<feature type="region of interest" description="Disordered" evidence="2">
    <location>
        <begin position="341"/>
        <end position="407"/>
    </location>
</feature>
<keyword evidence="5" id="KW-1185">Reference proteome</keyword>
<name>A0AAW1RH70_9CHLO</name>
<sequence length="407" mass="43566">MIPWDREVIYEPLVRDPSPTQNSGPIDAPSYTRKTIHFPANDGTRLEAWLYRPKGVARAPVVILGHGIGGQKDMALHGFADRFASNGMAAVIFDYRTFGGSDGEPRHWVSPKRHVEDWTSTIDFVQEALAVEVDSSRIALWGSSFGGGHVLVKGAELADDWRIRAIISQVPYLSGVDASRKNIRAKGLPYALRFFFNGLQGKARMLAGAPCGYMPLAAPTGRLAFMNLSEEEIARYFAKHPRNYEGGWQNRALVRMAAEFTAYNPIRSVKHVTAPVLLVAATNDSLCPFSLVERAAELNPKVQVVARDVGHFDVYMGDAFEDIVAEQLAFLKRALGPMAQPPPAAGAAGKGPAVDPVTGGAPGVPEAAVPDAGAADVEMGRPDAPLLPDLDASECTAAGPCSGALPG</sequence>
<protein>
    <recommendedName>
        <fullName evidence="3">Serine aminopeptidase S33 domain-containing protein</fullName>
    </recommendedName>
</protein>
<dbReference type="Proteomes" id="UP001445335">
    <property type="component" value="Unassembled WGS sequence"/>
</dbReference>